<proteinExistence type="predicted"/>
<keyword evidence="2" id="KW-1185">Reference proteome</keyword>
<accession>A0A3R7GKX0</accession>
<reference evidence="1 2" key="2">
    <citation type="journal article" date="2021" name="Genomics">
        <title>High-quality reference genome for Clonorchis sinensis.</title>
        <authorList>
            <person name="Young N.D."/>
            <person name="Stroehlein A.J."/>
            <person name="Kinkar L."/>
            <person name="Wang T."/>
            <person name="Sohn W.M."/>
            <person name="Chang B.C.H."/>
            <person name="Kaur P."/>
            <person name="Weisz D."/>
            <person name="Dudchenko O."/>
            <person name="Aiden E.L."/>
            <person name="Korhonen P.K."/>
            <person name="Gasser R.B."/>
        </authorList>
    </citation>
    <scope>NUCLEOTIDE SEQUENCE [LARGE SCALE GENOMIC DNA]</scope>
    <source>
        <strain evidence="1">Cs-k2</strain>
    </source>
</reference>
<evidence type="ECO:0000313" key="1">
    <source>
        <dbReference type="EMBL" id="KAG5447321.1"/>
    </source>
</evidence>
<organism evidence="1 2">
    <name type="scientific">Clonorchis sinensis</name>
    <name type="common">Chinese liver fluke</name>
    <dbReference type="NCBI Taxonomy" id="79923"/>
    <lineage>
        <taxon>Eukaryota</taxon>
        <taxon>Metazoa</taxon>
        <taxon>Spiralia</taxon>
        <taxon>Lophotrochozoa</taxon>
        <taxon>Platyhelminthes</taxon>
        <taxon>Trematoda</taxon>
        <taxon>Digenea</taxon>
        <taxon>Opisthorchiida</taxon>
        <taxon>Opisthorchiata</taxon>
        <taxon>Opisthorchiidae</taxon>
        <taxon>Clonorchis</taxon>
    </lineage>
</organism>
<sequence length="72" mass="8008">MVDHVQCIRYALKLVKRAAIRITEMLVLHMTSVFNTDASLPKFVYVQFMVVHGLGYCQGAHTQTGGRLGSKA</sequence>
<dbReference type="AlphaFoldDB" id="A0A3R7GKX0"/>
<dbReference type="InParanoid" id="A0A3R7GKX0"/>
<evidence type="ECO:0000313" key="2">
    <source>
        <dbReference type="Proteomes" id="UP000286415"/>
    </source>
</evidence>
<gene>
    <name evidence="1" type="ORF">CSKR_109848</name>
</gene>
<name>A0A3R7GKX0_CLOSI</name>
<protein>
    <submittedName>
        <fullName evidence="1">Uncharacterized protein</fullName>
    </submittedName>
</protein>
<dbReference type="Proteomes" id="UP000286415">
    <property type="component" value="Unassembled WGS sequence"/>
</dbReference>
<reference evidence="1 2" key="1">
    <citation type="journal article" date="2018" name="Biotechnol. Adv.">
        <title>Improved genomic resources and new bioinformatic workflow for the carcinogenic parasite Clonorchis sinensis: Biotechnological implications.</title>
        <authorList>
            <person name="Wang D."/>
            <person name="Korhonen P.K."/>
            <person name="Gasser R.B."/>
            <person name="Young N.D."/>
        </authorList>
    </citation>
    <scope>NUCLEOTIDE SEQUENCE [LARGE SCALE GENOMIC DNA]</scope>
    <source>
        <strain evidence="1">Cs-k2</strain>
    </source>
</reference>
<comment type="caution">
    <text evidence="1">The sequence shown here is derived from an EMBL/GenBank/DDBJ whole genome shotgun (WGS) entry which is preliminary data.</text>
</comment>
<dbReference type="EMBL" id="NIRI02000042">
    <property type="protein sequence ID" value="KAG5447321.1"/>
    <property type="molecule type" value="Genomic_DNA"/>
</dbReference>